<evidence type="ECO:0000313" key="4">
    <source>
        <dbReference type="EMBL" id="QDV08780.1"/>
    </source>
</evidence>
<dbReference type="NCBIfam" id="TIGR00732">
    <property type="entry name" value="dprA"/>
    <property type="match status" value="1"/>
</dbReference>
<evidence type="ECO:0000313" key="5">
    <source>
        <dbReference type="Proteomes" id="UP000320390"/>
    </source>
</evidence>
<name>A0A518EXG5_9BACT</name>
<evidence type="ECO:0000259" key="3">
    <source>
        <dbReference type="Pfam" id="PF17782"/>
    </source>
</evidence>
<feature type="domain" description="DprA winged helix" evidence="3">
    <location>
        <begin position="234"/>
        <end position="289"/>
    </location>
</feature>
<reference evidence="4 5" key="1">
    <citation type="submission" date="2019-02" db="EMBL/GenBank/DDBJ databases">
        <title>Deep-cultivation of Planctomycetes and their phenomic and genomic characterization uncovers novel biology.</title>
        <authorList>
            <person name="Wiegand S."/>
            <person name="Jogler M."/>
            <person name="Boedeker C."/>
            <person name="Pinto D."/>
            <person name="Vollmers J."/>
            <person name="Rivas-Marin E."/>
            <person name="Kohn T."/>
            <person name="Peeters S.H."/>
            <person name="Heuer A."/>
            <person name="Rast P."/>
            <person name="Oberbeckmann S."/>
            <person name="Bunk B."/>
            <person name="Jeske O."/>
            <person name="Meyerdierks A."/>
            <person name="Storesund J.E."/>
            <person name="Kallscheuer N."/>
            <person name="Luecker S."/>
            <person name="Lage O.M."/>
            <person name="Pohl T."/>
            <person name="Merkel B.J."/>
            <person name="Hornburger P."/>
            <person name="Mueller R.-W."/>
            <person name="Bruemmer F."/>
            <person name="Labrenz M."/>
            <person name="Spormann A.M."/>
            <person name="Op den Camp H."/>
            <person name="Overmann J."/>
            <person name="Amann R."/>
            <person name="Jetten M.S.M."/>
            <person name="Mascher T."/>
            <person name="Medema M.H."/>
            <person name="Devos D.P."/>
            <person name="Kaster A.-K."/>
            <person name="Ovreas L."/>
            <person name="Rohde M."/>
            <person name="Galperin M.Y."/>
            <person name="Jogler C."/>
        </authorList>
    </citation>
    <scope>NUCLEOTIDE SEQUENCE [LARGE SCALE GENOMIC DNA]</scope>
    <source>
        <strain evidence="4 5">Poly30</strain>
    </source>
</reference>
<dbReference type="RefSeq" id="WP_145202035.1">
    <property type="nucleotide sequence ID" value="NZ_CP036434.1"/>
</dbReference>
<dbReference type="GO" id="GO:0009294">
    <property type="term" value="P:DNA-mediated transformation"/>
    <property type="evidence" value="ECO:0007669"/>
    <property type="project" value="InterPro"/>
</dbReference>
<dbReference type="InterPro" id="IPR041614">
    <property type="entry name" value="DprA_WH"/>
</dbReference>
<evidence type="ECO:0000259" key="2">
    <source>
        <dbReference type="Pfam" id="PF02481"/>
    </source>
</evidence>
<dbReference type="PANTHER" id="PTHR43022">
    <property type="entry name" value="PROTEIN SMF"/>
    <property type="match status" value="1"/>
</dbReference>
<dbReference type="PANTHER" id="PTHR43022:SF1">
    <property type="entry name" value="PROTEIN SMF"/>
    <property type="match status" value="1"/>
</dbReference>
<comment type="similarity">
    <text evidence="1">Belongs to the DprA/Smf family.</text>
</comment>
<keyword evidence="5" id="KW-1185">Reference proteome</keyword>
<evidence type="ECO:0000256" key="1">
    <source>
        <dbReference type="ARBA" id="ARBA00006525"/>
    </source>
</evidence>
<dbReference type="EMBL" id="CP036434">
    <property type="protein sequence ID" value="QDV08780.1"/>
    <property type="molecule type" value="Genomic_DNA"/>
</dbReference>
<dbReference type="OrthoDB" id="9785707at2"/>
<dbReference type="AlphaFoldDB" id="A0A518EXG5"/>
<accession>A0A518EXG5</accession>
<gene>
    <name evidence="4" type="ORF">Poly30_43350</name>
</gene>
<proteinExistence type="inferred from homology"/>
<dbReference type="InterPro" id="IPR003488">
    <property type="entry name" value="DprA"/>
</dbReference>
<feature type="domain" description="Smf/DprA SLOG" evidence="2">
    <location>
        <begin position="15"/>
        <end position="217"/>
    </location>
</feature>
<protein>
    <submittedName>
        <fullName evidence="4">Uncharacterized protein</fullName>
    </submittedName>
</protein>
<sequence>MEPADESEMVELCRGELGWPEGLATIDVEPARLWLRGVRELLHSTHCVAIVGSRAPTPYGVAQAERFGRELAAAGVCVISGLARGVDAAAHTGALDAGGGTIAVLGCGVDRPWPSGPLADRVARQGLLVSEFAPGTSPRRHHFPLRNRIIAGLSQAVLVIEAAEASGSLITARWAADQGQEVFALPGRVDHPMARGTLSLIREGATPVGSPQMLLDDLFSDRELFPMTPGTGAVAATRTPLEMAILESLTGETRTASEVASIVEEEVPATLAALTTLELGGAVRRAPGGLYHRG</sequence>
<dbReference type="SUPFAM" id="SSF102405">
    <property type="entry name" value="MCP/YpsA-like"/>
    <property type="match status" value="1"/>
</dbReference>
<organism evidence="4 5">
    <name type="scientific">Saltatorellus ferox</name>
    <dbReference type="NCBI Taxonomy" id="2528018"/>
    <lineage>
        <taxon>Bacteria</taxon>
        <taxon>Pseudomonadati</taxon>
        <taxon>Planctomycetota</taxon>
        <taxon>Planctomycetia</taxon>
        <taxon>Planctomycetia incertae sedis</taxon>
        <taxon>Saltatorellus</taxon>
    </lineage>
</organism>
<dbReference type="Gene3D" id="3.40.50.450">
    <property type="match status" value="1"/>
</dbReference>
<dbReference type="Proteomes" id="UP000320390">
    <property type="component" value="Chromosome"/>
</dbReference>
<dbReference type="InterPro" id="IPR057666">
    <property type="entry name" value="DrpA_SLOG"/>
</dbReference>
<dbReference type="Pfam" id="PF02481">
    <property type="entry name" value="DNA_processg_A"/>
    <property type="match status" value="1"/>
</dbReference>
<dbReference type="Pfam" id="PF17782">
    <property type="entry name" value="WHD_DprA"/>
    <property type="match status" value="1"/>
</dbReference>